<reference evidence="1 2" key="1">
    <citation type="submission" date="2018-06" db="EMBL/GenBank/DDBJ databases">
        <title>Freshwater and sediment microbial communities from various areas in North America, analyzing microbe dynamics in response to fracking.</title>
        <authorList>
            <person name="Lamendella R."/>
        </authorList>
    </citation>
    <scope>NUCLEOTIDE SEQUENCE [LARGE SCALE GENOMIC DNA]</scope>
    <source>
        <strain evidence="1 2">97B</strain>
    </source>
</reference>
<dbReference type="EMBL" id="QNRJ01000040">
    <property type="protein sequence ID" value="RBO98351.1"/>
    <property type="molecule type" value="Genomic_DNA"/>
</dbReference>
<gene>
    <name evidence="1" type="ORF">DET59_1401</name>
</gene>
<comment type="caution">
    <text evidence="1">The sequence shown here is derived from an EMBL/GenBank/DDBJ whole genome shotgun (WGS) entry which is preliminary data.</text>
</comment>
<dbReference type="Proteomes" id="UP000252118">
    <property type="component" value="Unassembled WGS sequence"/>
</dbReference>
<organism evidence="1 2">
    <name type="scientific">Rossellomorea aquimaris</name>
    <dbReference type="NCBI Taxonomy" id="189382"/>
    <lineage>
        <taxon>Bacteria</taxon>
        <taxon>Bacillati</taxon>
        <taxon>Bacillota</taxon>
        <taxon>Bacilli</taxon>
        <taxon>Bacillales</taxon>
        <taxon>Bacillaceae</taxon>
        <taxon>Rossellomorea</taxon>
    </lineage>
</organism>
<protein>
    <submittedName>
        <fullName evidence="1">Uncharacterized protein</fullName>
    </submittedName>
</protein>
<proteinExistence type="predicted"/>
<name>A0A366E7K5_9BACI</name>
<sequence length="61" mass="7319">NSHYTGFGEVLYFLVILPLEPQGLRVMKLIQLYEYFIFWELLYDIIKRVISAYLLNGYLEV</sequence>
<dbReference type="RefSeq" id="WP_220154076.1">
    <property type="nucleotide sequence ID" value="NZ_QNRJ01000040.1"/>
</dbReference>
<dbReference type="AlphaFoldDB" id="A0A366E7K5"/>
<evidence type="ECO:0000313" key="1">
    <source>
        <dbReference type="EMBL" id="RBO98351.1"/>
    </source>
</evidence>
<feature type="non-terminal residue" evidence="1">
    <location>
        <position position="1"/>
    </location>
</feature>
<evidence type="ECO:0000313" key="2">
    <source>
        <dbReference type="Proteomes" id="UP000252118"/>
    </source>
</evidence>
<accession>A0A366E7K5</accession>